<dbReference type="PRINTS" id="PR00160">
    <property type="entry name" value="GLUTAREDOXIN"/>
</dbReference>
<evidence type="ECO:0000313" key="9">
    <source>
        <dbReference type="EMBL" id="KAJ1208568.1"/>
    </source>
</evidence>
<evidence type="ECO:0000256" key="4">
    <source>
        <dbReference type="ARBA" id="ARBA00022448"/>
    </source>
</evidence>
<keyword evidence="4" id="KW-0813">Transport</keyword>
<feature type="domain" description="Glutaredoxin" evidence="8">
    <location>
        <begin position="15"/>
        <end position="80"/>
    </location>
</feature>
<keyword evidence="6" id="KW-1015">Disulfide bond</keyword>
<dbReference type="Proteomes" id="UP001066276">
    <property type="component" value="Chromosome 1_2"/>
</dbReference>
<dbReference type="SUPFAM" id="SSF52833">
    <property type="entry name" value="Thioredoxin-like"/>
    <property type="match status" value="1"/>
</dbReference>
<dbReference type="PANTHER" id="PTHR46185:SF1">
    <property type="entry name" value="GLUTAREDOXIN-1"/>
    <property type="match status" value="1"/>
</dbReference>
<dbReference type="InterPro" id="IPR047185">
    <property type="entry name" value="GLRX1"/>
</dbReference>
<evidence type="ECO:0000259" key="8">
    <source>
        <dbReference type="Pfam" id="PF00462"/>
    </source>
</evidence>
<comment type="similarity">
    <text evidence="2">Belongs to the glutaredoxin family.</text>
</comment>
<evidence type="ECO:0000256" key="3">
    <source>
        <dbReference type="ARBA" id="ARBA00013662"/>
    </source>
</evidence>
<dbReference type="NCBIfam" id="TIGR02180">
    <property type="entry name" value="GRX_euk"/>
    <property type="match status" value="1"/>
</dbReference>
<proteinExistence type="inferred from homology"/>
<dbReference type="InterPro" id="IPR011767">
    <property type="entry name" value="GLR_AS"/>
</dbReference>
<dbReference type="PROSITE" id="PS00195">
    <property type="entry name" value="GLUTAREDOXIN_1"/>
    <property type="match status" value="1"/>
</dbReference>
<gene>
    <name evidence="9" type="ORF">NDU88_003952</name>
</gene>
<dbReference type="CDD" id="cd03419">
    <property type="entry name" value="GRX_GRXh_1_2_like"/>
    <property type="match status" value="1"/>
</dbReference>
<evidence type="ECO:0000313" key="10">
    <source>
        <dbReference type="Proteomes" id="UP001066276"/>
    </source>
</evidence>
<organism evidence="9 10">
    <name type="scientific">Pleurodeles waltl</name>
    <name type="common">Iberian ribbed newt</name>
    <dbReference type="NCBI Taxonomy" id="8319"/>
    <lineage>
        <taxon>Eukaryota</taxon>
        <taxon>Metazoa</taxon>
        <taxon>Chordata</taxon>
        <taxon>Craniata</taxon>
        <taxon>Vertebrata</taxon>
        <taxon>Euteleostomi</taxon>
        <taxon>Amphibia</taxon>
        <taxon>Batrachia</taxon>
        <taxon>Caudata</taxon>
        <taxon>Salamandroidea</taxon>
        <taxon>Salamandridae</taxon>
        <taxon>Pleurodelinae</taxon>
        <taxon>Pleurodeles</taxon>
    </lineage>
</organism>
<comment type="caution">
    <text evidence="9">The sequence shown here is derived from an EMBL/GenBank/DDBJ whole genome shotgun (WGS) entry which is preliminary data.</text>
</comment>
<dbReference type="AlphaFoldDB" id="A0AAV7W7L1"/>
<accession>A0AAV7W7L1</accession>
<keyword evidence="5" id="KW-0249">Electron transport</keyword>
<comment type="function">
    <text evidence="1">Has a glutathione-disulfide oxidoreductase activity in the presence of NADPH and glutathione reductase. Reduces low molecular weight disulfides and proteins.</text>
</comment>
<dbReference type="Pfam" id="PF00462">
    <property type="entry name" value="Glutaredoxin"/>
    <property type="match status" value="1"/>
</dbReference>
<reference evidence="9" key="1">
    <citation type="journal article" date="2022" name="bioRxiv">
        <title>Sequencing and chromosome-scale assembly of the giantPleurodeles waltlgenome.</title>
        <authorList>
            <person name="Brown T."/>
            <person name="Elewa A."/>
            <person name="Iarovenko S."/>
            <person name="Subramanian E."/>
            <person name="Araus A.J."/>
            <person name="Petzold A."/>
            <person name="Susuki M."/>
            <person name="Suzuki K.-i.T."/>
            <person name="Hayashi T."/>
            <person name="Toyoda A."/>
            <person name="Oliveira C."/>
            <person name="Osipova E."/>
            <person name="Leigh N.D."/>
            <person name="Simon A."/>
            <person name="Yun M.H."/>
        </authorList>
    </citation>
    <scope>NUCLEOTIDE SEQUENCE</scope>
    <source>
        <strain evidence="9">20211129_DDA</strain>
        <tissue evidence="9">Liver</tissue>
    </source>
</reference>
<keyword evidence="10" id="KW-1185">Reference proteome</keyword>
<evidence type="ECO:0000256" key="6">
    <source>
        <dbReference type="ARBA" id="ARBA00023157"/>
    </source>
</evidence>
<dbReference type="InterPro" id="IPR011899">
    <property type="entry name" value="Glutaredoxin_euk/vir"/>
</dbReference>
<dbReference type="GO" id="GO:0015038">
    <property type="term" value="F:glutathione disulfide oxidoreductase activity"/>
    <property type="evidence" value="ECO:0007669"/>
    <property type="project" value="TreeGrafter"/>
</dbReference>
<evidence type="ECO:0000256" key="2">
    <source>
        <dbReference type="ARBA" id="ARBA00007787"/>
    </source>
</evidence>
<dbReference type="GO" id="GO:0005739">
    <property type="term" value="C:mitochondrion"/>
    <property type="evidence" value="ECO:0007669"/>
    <property type="project" value="TreeGrafter"/>
</dbReference>
<evidence type="ECO:0000256" key="5">
    <source>
        <dbReference type="ARBA" id="ARBA00022982"/>
    </source>
</evidence>
<evidence type="ECO:0000256" key="1">
    <source>
        <dbReference type="ARBA" id="ARBA00002549"/>
    </source>
</evidence>
<dbReference type="InterPro" id="IPR014025">
    <property type="entry name" value="Glutaredoxin_subgr"/>
</dbReference>
<evidence type="ECO:0000256" key="7">
    <source>
        <dbReference type="ARBA" id="ARBA00023284"/>
    </source>
</evidence>
<dbReference type="InterPro" id="IPR002109">
    <property type="entry name" value="Glutaredoxin"/>
</dbReference>
<name>A0AAV7W7L1_PLEWA</name>
<dbReference type="EMBL" id="JANPWB010000002">
    <property type="protein sequence ID" value="KAJ1208568.1"/>
    <property type="molecule type" value="Genomic_DNA"/>
</dbReference>
<keyword evidence="7" id="KW-0676">Redox-active center</keyword>
<dbReference type="InterPro" id="IPR036249">
    <property type="entry name" value="Thioredoxin-like_sf"/>
</dbReference>
<sequence>MAKSFVDSKIQVGKVTVFLKPSCPFCVRAEGLLKKYNFLPGHLQIIDISRHELMSDIQDYLLQLTGERTVPRIFIGEKCVGGCSNVTELEKSGQLQPMIQEIGALQ</sequence>
<dbReference type="Gene3D" id="3.40.30.10">
    <property type="entry name" value="Glutaredoxin"/>
    <property type="match status" value="1"/>
</dbReference>
<protein>
    <recommendedName>
        <fullName evidence="3">Glutaredoxin-1</fullName>
    </recommendedName>
</protein>
<dbReference type="PANTHER" id="PTHR46185">
    <property type="entry name" value="GLUTAREDOXIN-1"/>
    <property type="match status" value="1"/>
</dbReference>
<dbReference type="PROSITE" id="PS51354">
    <property type="entry name" value="GLUTAREDOXIN_2"/>
    <property type="match status" value="1"/>
</dbReference>